<evidence type="ECO:0000256" key="2">
    <source>
        <dbReference type="ARBA" id="ARBA00023125"/>
    </source>
</evidence>
<dbReference type="OrthoDB" id="8770688at2"/>
<dbReference type="PROSITE" id="PS00356">
    <property type="entry name" value="HTH_LACI_1"/>
    <property type="match status" value="1"/>
</dbReference>
<reference evidence="5 6" key="1">
    <citation type="submission" date="2020-07" db="EMBL/GenBank/DDBJ databases">
        <title>Taxonomic revisions and descriptions of new bacterial species based on genomic comparisons in the high-G+C-content subgroup of the family Alcaligenaceae.</title>
        <authorList>
            <person name="Szabo A."/>
            <person name="Felfoldi T."/>
        </authorList>
    </citation>
    <scope>NUCLEOTIDE SEQUENCE [LARGE SCALE GENOMIC DNA]</scope>
    <source>
        <strain evidence="5 6">DSM 25667</strain>
    </source>
</reference>
<dbReference type="InterPro" id="IPR010982">
    <property type="entry name" value="Lambda_DNA-bd_dom_sf"/>
</dbReference>
<dbReference type="Pfam" id="PF13377">
    <property type="entry name" value="Peripla_BP_3"/>
    <property type="match status" value="1"/>
</dbReference>
<organism evidence="5 6">
    <name type="scientific">Pollutimonas harenae</name>
    <dbReference type="NCBI Taxonomy" id="657015"/>
    <lineage>
        <taxon>Bacteria</taxon>
        <taxon>Pseudomonadati</taxon>
        <taxon>Pseudomonadota</taxon>
        <taxon>Betaproteobacteria</taxon>
        <taxon>Burkholderiales</taxon>
        <taxon>Alcaligenaceae</taxon>
        <taxon>Pollutimonas</taxon>
    </lineage>
</organism>
<comment type="caution">
    <text evidence="5">The sequence shown here is derived from an EMBL/GenBank/DDBJ whole genome shotgun (WGS) entry which is preliminary data.</text>
</comment>
<dbReference type="PANTHER" id="PTHR30146:SF145">
    <property type="entry name" value="RIBOSE OPERON REPRESSOR"/>
    <property type="match status" value="1"/>
</dbReference>
<evidence type="ECO:0000259" key="4">
    <source>
        <dbReference type="PROSITE" id="PS50932"/>
    </source>
</evidence>
<dbReference type="EMBL" id="JACCEV010000003">
    <property type="protein sequence ID" value="NYT86510.1"/>
    <property type="molecule type" value="Genomic_DNA"/>
</dbReference>
<proteinExistence type="predicted"/>
<keyword evidence="1" id="KW-0805">Transcription regulation</keyword>
<evidence type="ECO:0000313" key="6">
    <source>
        <dbReference type="Proteomes" id="UP000554144"/>
    </source>
</evidence>
<dbReference type="PROSITE" id="PS50932">
    <property type="entry name" value="HTH_LACI_2"/>
    <property type="match status" value="1"/>
</dbReference>
<dbReference type="GO" id="GO:0003700">
    <property type="term" value="F:DNA-binding transcription factor activity"/>
    <property type="evidence" value="ECO:0007669"/>
    <property type="project" value="TreeGrafter"/>
</dbReference>
<evidence type="ECO:0000313" key="5">
    <source>
        <dbReference type="EMBL" id="NYT86510.1"/>
    </source>
</evidence>
<sequence>MTKNVRRSTIADVARQAGVSKATVSRFLNHRDTLLSPEIARRVEAAIAQLGYSPSPMAQALKRGRSRLIGLVVADITNPFSVAVLRGAEQACREAGYLVMLFNMGNEGDRESAGLQALSSYKVEGFILNTTGHDPGAALEAARQGKPIVLVDRRHEGLNVDFVSLDNQHAIALSCRHLLGAGYRELMLITEPLDKVSARIERKQAFHDFVQTHADEVSGCDVEAQDQTGLIEALKALRGRAAVATTGCPGGGVPAVIAANAVVTLRVIEAVAQLGWRLGHEIGLLGIDDTPWAPYIGPGISTVAQPTTELGRLTAHCLIQRLQGLDGPARQMLLKGKLMVRGSTRTGRGAEPA</sequence>
<dbReference type="SUPFAM" id="SSF53822">
    <property type="entry name" value="Periplasmic binding protein-like I"/>
    <property type="match status" value="1"/>
</dbReference>
<dbReference type="Gene3D" id="3.40.50.2300">
    <property type="match status" value="2"/>
</dbReference>
<dbReference type="SUPFAM" id="SSF47413">
    <property type="entry name" value="lambda repressor-like DNA-binding domains"/>
    <property type="match status" value="1"/>
</dbReference>
<accession>A0A853H3A6</accession>
<dbReference type="SMART" id="SM00354">
    <property type="entry name" value="HTH_LACI"/>
    <property type="match status" value="1"/>
</dbReference>
<dbReference type="InterPro" id="IPR046335">
    <property type="entry name" value="LacI/GalR-like_sensor"/>
</dbReference>
<evidence type="ECO:0000256" key="3">
    <source>
        <dbReference type="ARBA" id="ARBA00023163"/>
    </source>
</evidence>
<gene>
    <name evidence="5" type="ORF">H0A62_12935</name>
</gene>
<feature type="domain" description="HTH lacI-type" evidence="4">
    <location>
        <begin position="8"/>
        <end position="63"/>
    </location>
</feature>
<dbReference type="PANTHER" id="PTHR30146">
    <property type="entry name" value="LACI-RELATED TRANSCRIPTIONAL REPRESSOR"/>
    <property type="match status" value="1"/>
</dbReference>
<dbReference type="GO" id="GO:0000976">
    <property type="term" value="F:transcription cis-regulatory region binding"/>
    <property type="evidence" value="ECO:0007669"/>
    <property type="project" value="TreeGrafter"/>
</dbReference>
<dbReference type="CDD" id="cd01392">
    <property type="entry name" value="HTH_LacI"/>
    <property type="match status" value="1"/>
</dbReference>
<dbReference type="RefSeq" id="WP_130040188.1">
    <property type="nucleotide sequence ID" value="NZ_JACCEV010000003.1"/>
</dbReference>
<dbReference type="CDD" id="cd06283">
    <property type="entry name" value="PBP1_RegR_EndR_KdgR-like"/>
    <property type="match status" value="1"/>
</dbReference>
<protein>
    <submittedName>
        <fullName evidence="5">LacI family DNA-binding transcriptional regulator</fullName>
    </submittedName>
</protein>
<keyword evidence="3" id="KW-0804">Transcription</keyword>
<keyword evidence="2 5" id="KW-0238">DNA-binding</keyword>
<dbReference type="Pfam" id="PF00356">
    <property type="entry name" value="LacI"/>
    <property type="match status" value="1"/>
</dbReference>
<name>A0A853H3A6_9BURK</name>
<dbReference type="InterPro" id="IPR000843">
    <property type="entry name" value="HTH_LacI"/>
</dbReference>
<dbReference type="AlphaFoldDB" id="A0A853H3A6"/>
<keyword evidence="6" id="KW-1185">Reference proteome</keyword>
<dbReference type="Gene3D" id="1.10.260.40">
    <property type="entry name" value="lambda repressor-like DNA-binding domains"/>
    <property type="match status" value="1"/>
</dbReference>
<evidence type="ECO:0000256" key="1">
    <source>
        <dbReference type="ARBA" id="ARBA00023015"/>
    </source>
</evidence>
<dbReference type="PRINTS" id="PR00036">
    <property type="entry name" value="HTHLACI"/>
</dbReference>
<dbReference type="Proteomes" id="UP000554144">
    <property type="component" value="Unassembled WGS sequence"/>
</dbReference>
<dbReference type="InterPro" id="IPR028082">
    <property type="entry name" value="Peripla_BP_I"/>
</dbReference>